<gene>
    <name evidence="5" type="ORF">EZS28_038869</name>
</gene>
<organism evidence="5 6">
    <name type="scientific">Streblomastix strix</name>
    <dbReference type="NCBI Taxonomy" id="222440"/>
    <lineage>
        <taxon>Eukaryota</taxon>
        <taxon>Metamonada</taxon>
        <taxon>Preaxostyla</taxon>
        <taxon>Oxymonadida</taxon>
        <taxon>Streblomastigidae</taxon>
        <taxon>Streblomastix</taxon>
    </lineage>
</organism>
<evidence type="ECO:0000256" key="3">
    <source>
        <dbReference type="ARBA" id="ARBA00023002"/>
    </source>
</evidence>
<dbReference type="AlphaFoldDB" id="A0A5J4U5T3"/>
<protein>
    <recommendedName>
        <fullName evidence="2">hydroxymethylglutaryl-CoA reductase (NADPH)</fullName>
        <ecNumber evidence="2">1.1.1.34</ecNumber>
    </recommendedName>
</protein>
<dbReference type="PROSITE" id="PS50065">
    <property type="entry name" value="HMG_COA_REDUCTASE_4"/>
    <property type="match status" value="1"/>
</dbReference>
<dbReference type="GO" id="GO:0004420">
    <property type="term" value="F:hydroxymethylglutaryl-CoA reductase (NADPH) activity"/>
    <property type="evidence" value="ECO:0007669"/>
    <property type="project" value="UniProtKB-EC"/>
</dbReference>
<dbReference type="PANTHER" id="PTHR10572">
    <property type="entry name" value="3-HYDROXY-3-METHYLGLUTARYL-COENZYME A REDUCTASE"/>
    <property type="match status" value="1"/>
</dbReference>
<reference evidence="5 6" key="1">
    <citation type="submission" date="2019-03" db="EMBL/GenBank/DDBJ databases">
        <title>Single cell metagenomics reveals metabolic interactions within the superorganism composed of flagellate Streblomastix strix and complex community of Bacteroidetes bacteria on its surface.</title>
        <authorList>
            <person name="Treitli S.C."/>
            <person name="Kolisko M."/>
            <person name="Husnik F."/>
            <person name="Keeling P."/>
            <person name="Hampl V."/>
        </authorList>
    </citation>
    <scope>NUCLEOTIDE SEQUENCE [LARGE SCALE GENOMIC DNA]</scope>
    <source>
        <strain evidence="5">ST1C</strain>
    </source>
</reference>
<evidence type="ECO:0000256" key="1">
    <source>
        <dbReference type="ARBA" id="ARBA00007661"/>
    </source>
</evidence>
<dbReference type="Proteomes" id="UP000324800">
    <property type="component" value="Unassembled WGS sequence"/>
</dbReference>
<dbReference type="InterPro" id="IPR023076">
    <property type="entry name" value="HMG_CoA_Rdtase_CS"/>
</dbReference>
<dbReference type="PROSITE" id="PS00318">
    <property type="entry name" value="HMG_COA_REDUCTASE_2"/>
    <property type="match status" value="1"/>
</dbReference>
<dbReference type="InterPro" id="IPR002202">
    <property type="entry name" value="HMG_CoA_Rdtase"/>
</dbReference>
<feature type="region of interest" description="Disordered" evidence="4">
    <location>
        <begin position="308"/>
        <end position="361"/>
    </location>
</feature>
<dbReference type="SUPFAM" id="SSF56542">
    <property type="entry name" value="Substrate-binding domain of HMG-CoA reductase"/>
    <property type="match status" value="1"/>
</dbReference>
<dbReference type="EC" id="1.1.1.34" evidence="2"/>
<evidence type="ECO:0000313" key="6">
    <source>
        <dbReference type="Proteomes" id="UP000324800"/>
    </source>
</evidence>
<dbReference type="Gene3D" id="3.90.770.10">
    <property type="entry name" value="3-hydroxy-3-methylglutaryl-coenzyme A Reductase, Chain A, domain 2"/>
    <property type="match status" value="1"/>
</dbReference>
<sequence>MKVISLSSNFCSDKKSAAVNMIEGRGRLAIAEAKIPSDVLEKIAHSTPQQIVTLNTKKNLIGSAVAGSLGGFNAHAANVITALFLATGQDVAQVVESASCITTVDISEDGALHITVTLPSLEVGTVGGGTSLPSQHASLNILGCNQQQHSMLPISSNQNEIQIQQTNASNNTSNILSQGQYADRLASIIAGAVLAGEISLLCALNTDDLVDAHITLNSGIQHTSQNNSSQHIRLPSIATSPQLTQINSNINAALQISSHLLPQHADSSGNLMLRQVPKFKSLQTSNLSNLNQTQPGRVVPIEVNIKQPGSESERLSDKQLEKQKENEKAIERQKKLEELRKKREEREKERFEQQLLDHNRI</sequence>
<dbReference type="PRINTS" id="PR00071">
    <property type="entry name" value="HMGCOARDTASE"/>
</dbReference>
<name>A0A5J4U5T3_9EUKA</name>
<dbReference type="OrthoDB" id="310654at2759"/>
<dbReference type="EMBL" id="SNRW01020293">
    <property type="protein sequence ID" value="KAA6365604.1"/>
    <property type="molecule type" value="Genomic_DNA"/>
</dbReference>
<comment type="similarity">
    <text evidence="1">Belongs to the HMG-CoA reductase family.</text>
</comment>
<dbReference type="GO" id="GO:0015936">
    <property type="term" value="P:coenzyme A metabolic process"/>
    <property type="evidence" value="ECO:0007669"/>
    <property type="project" value="InterPro"/>
</dbReference>
<dbReference type="InterPro" id="IPR023074">
    <property type="entry name" value="HMG_CoA_Rdtase_cat_sf"/>
</dbReference>
<dbReference type="SUPFAM" id="SSF55035">
    <property type="entry name" value="NAD-binding domain of HMG-CoA reductase"/>
    <property type="match status" value="1"/>
</dbReference>
<dbReference type="PANTHER" id="PTHR10572:SF24">
    <property type="entry name" value="3-HYDROXY-3-METHYLGLUTARYL-COENZYME A REDUCTASE"/>
    <property type="match status" value="1"/>
</dbReference>
<evidence type="ECO:0000256" key="2">
    <source>
        <dbReference type="ARBA" id="ARBA00012999"/>
    </source>
</evidence>
<feature type="compositionally biased region" description="Basic and acidic residues" evidence="4">
    <location>
        <begin position="311"/>
        <end position="361"/>
    </location>
</feature>
<evidence type="ECO:0000313" key="5">
    <source>
        <dbReference type="EMBL" id="KAA6365604.1"/>
    </source>
</evidence>
<keyword evidence="3" id="KW-0560">Oxidoreductase</keyword>
<dbReference type="InterPro" id="IPR009029">
    <property type="entry name" value="HMG_CoA_Rdtase_sub-bd_dom_sf"/>
</dbReference>
<accession>A0A5J4U5T3</accession>
<comment type="caution">
    <text evidence="5">The sequence shown here is derived from an EMBL/GenBank/DDBJ whole genome shotgun (WGS) entry which is preliminary data.</text>
</comment>
<proteinExistence type="inferred from homology"/>
<dbReference type="InterPro" id="IPR009023">
    <property type="entry name" value="HMG_CoA_Rdtase_NAD(P)-bd_sf"/>
</dbReference>
<evidence type="ECO:0000256" key="4">
    <source>
        <dbReference type="SAM" id="MobiDB-lite"/>
    </source>
</evidence>
<dbReference type="Pfam" id="PF00368">
    <property type="entry name" value="HMG-CoA_red"/>
    <property type="match status" value="1"/>
</dbReference>